<feature type="compositionally biased region" description="Basic and acidic residues" evidence="1">
    <location>
        <begin position="108"/>
        <end position="117"/>
    </location>
</feature>
<evidence type="ECO:0000313" key="2">
    <source>
        <dbReference type="EMBL" id="KIK03112.1"/>
    </source>
</evidence>
<feature type="compositionally biased region" description="Polar residues" evidence="1">
    <location>
        <begin position="161"/>
        <end position="174"/>
    </location>
</feature>
<feature type="region of interest" description="Disordered" evidence="1">
    <location>
        <begin position="267"/>
        <end position="292"/>
    </location>
</feature>
<sequence>MTTMKKALTAKSGPYYIEYTLHVSSTTFRPIFSILKVNFTNSTYTPSMAPRKAPHCTKCKRPKLGHPRSGCPNVDPPKPEPPSNSVASDVGIGFTDAVGSASAPVGLVREREEETKPTIRNPRRLSAQPQLPASDTPRAEPALKNKGKGRQVESPVEEPQVTPNASAGPSTTAPIQGHDTPPRRAQPPVRSMSLEQRLMFIANLSVKSPATIYILPKTDMPTVTASAIALGFHACAVMNNGAEDSEALLILGWQDLAAVKKLFGKVESSDAREDKGGGGGGIEISDPEETRL</sequence>
<dbReference type="EMBL" id="KN838583">
    <property type="protein sequence ID" value="KIK03112.1"/>
    <property type="molecule type" value="Genomic_DNA"/>
</dbReference>
<evidence type="ECO:0000256" key="1">
    <source>
        <dbReference type="SAM" id="MobiDB-lite"/>
    </source>
</evidence>
<accession>A0A0C9XZG0</accession>
<dbReference type="STRING" id="1095629.A0A0C9XZG0"/>
<organism evidence="2 3">
    <name type="scientific">Laccaria amethystina LaAM-08-1</name>
    <dbReference type="NCBI Taxonomy" id="1095629"/>
    <lineage>
        <taxon>Eukaryota</taxon>
        <taxon>Fungi</taxon>
        <taxon>Dikarya</taxon>
        <taxon>Basidiomycota</taxon>
        <taxon>Agaricomycotina</taxon>
        <taxon>Agaricomycetes</taxon>
        <taxon>Agaricomycetidae</taxon>
        <taxon>Agaricales</taxon>
        <taxon>Agaricineae</taxon>
        <taxon>Hydnangiaceae</taxon>
        <taxon>Laccaria</taxon>
    </lineage>
</organism>
<protein>
    <submittedName>
        <fullName evidence="2">Uncharacterized protein</fullName>
    </submittedName>
</protein>
<name>A0A0C9XZG0_9AGAR</name>
<reference evidence="2 3" key="1">
    <citation type="submission" date="2014-04" db="EMBL/GenBank/DDBJ databases">
        <authorList>
            <consortium name="DOE Joint Genome Institute"/>
            <person name="Kuo A."/>
            <person name="Kohler A."/>
            <person name="Nagy L.G."/>
            <person name="Floudas D."/>
            <person name="Copeland A."/>
            <person name="Barry K.W."/>
            <person name="Cichocki N."/>
            <person name="Veneault-Fourrey C."/>
            <person name="LaButti K."/>
            <person name="Lindquist E.A."/>
            <person name="Lipzen A."/>
            <person name="Lundell T."/>
            <person name="Morin E."/>
            <person name="Murat C."/>
            <person name="Sun H."/>
            <person name="Tunlid A."/>
            <person name="Henrissat B."/>
            <person name="Grigoriev I.V."/>
            <person name="Hibbett D.S."/>
            <person name="Martin F."/>
            <person name="Nordberg H.P."/>
            <person name="Cantor M.N."/>
            <person name="Hua S.X."/>
        </authorList>
    </citation>
    <scope>NUCLEOTIDE SEQUENCE [LARGE SCALE GENOMIC DNA]</scope>
    <source>
        <strain evidence="2 3">LaAM-08-1</strain>
    </source>
</reference>
<keyword evidence="3" id="KW-1185">Reference proteome</keyword>
<dbReference type="OrthoDB" id="3263613at2759"/>
<feature type="compositionally biased region" description="Basic and acidic residues" evidence="1">
    <location>
        <begin position="267"/>
        <end position="276"/>
    </location>
</feature>
<evidence type="ECO:0000313" key="3">
    <source>
        <dbReference type="Proteomes" id="UP000054477"/>
    </source>
</evidence>
<feature type="region of interest" description="Disordered" evidence="1">
    <location>
        <begin position="60"/>
        <end position="190"/>
    </location>
</feature>
<dbReference type="AlphaFoldDB" id="A0A0C9XZG0"/>
<proteinExistence type="predicted"/>
<gene>
    <name evidence="2" type="ORF">K443DRAFT_676964</name>
</gene>
<dbReference type="HOGENOM" id="CLU_071866_0_0_1"/>
<reference evidence="3" key="2">
    <citation type="submission" date="2015-01" db="EMBL/GenBank/DDBJ databases">
        <title>Evolutionary Origins and Diversification of the Mycorrhizal Mutualists.</title>
        <authorList>
            <consortium name="DOE Joint Genome Institute"/>
            <consortium name="Mycorrhizal Genomics Consortium"/>
            <person name="Kohler A."/>
            <person name="Kuo A."/>
            <person name="Nagy L.G."/>
            <person name="Floudas D."/>
            <person name="Copeland A."/>
            <person name="Barry K.W."/>
            <person name="Cichocki N."/>
            <person name="Veneault-Fourrey C."/>
            <person name="LaButti K."/>
            <person name="Lindquist E.A."/>
            <person name="Lipzen A."/>
            <person name="Lundell T."/>
            <person name="Morin E."/>
            <person name="Murat C."/>
            <person name="Riley R."/>
            <person name="Ohm R."/>
            <person name="Sun H."/>
            <person name="Tunlid A."/>
            <person name="Henrissat B."/>
            <person name="Grigoriev I.V."/>
            <person name="Hibbett D.S."/>
            <person name="Martin F."/>
        </authorList>
    </citation>
    <scope>NUCLEOTIDE SEQUENCE [LARGE SCALE GENOMIC DNA]</scope>
    <source>
        <strain evidence="3">LaAM-08-1</strain>
    </source>
</reference>
<dbReference type="Proteomes" id="UP000054477">
    <property type="component" value="Unassembled WGS sequence"/>
</dbReference>